<dbReference type="SMART" id="SM00825">
    <property type="entry name" value="PKS_KS"/>
    <property type="match status" value="1"/>
</dbReference>
<keyword evidence="5 15" id="KW-0808">Transferase</keyword>
<dbReference type="InterPro" id="IPR018201">
    <property type="entry name" value="Ketoacyl_synth_AS"/>
</dbReference>
<dbReference type="Proteomes" id="UP001159363">
    <property type="component" value="Chromosome 1"/>
</dbReference>
<evidence type="ECO:0000256" key="2">
    <source>
        <dbReference type="ARBA" id="ARBA00018769"/>
    </source>
</evidence>
<comment type="similarity">
    <text evidence="15">Belongs to the thiolase-like superfamily. Beta-ketoacyl-ACP synthases family.</text>
</comment>
<evidence type="ECO:0000256" key="8">
    <source>
        <dbReference type="ARBA" id="ARBA00022857"/>
    </source>
</evidence>
<feature type="region of interest" description="Disordered" evidence="16">
    <location>
        <begin position="645"/>
        <end position="692"/>
    </location>
</feature>
<evidence type="ECO:0000256" key="9">
    <source>
        <dbReference type="ARBA" id="ARBA00023002"/>
    </source>
</evidence>
<feature type="domain" description="Ketosynthase family 3 (KS3)" evidence="17">
    <location>
        <begin position="4"/>
        <end position="532"/>
    </location>
</feature>
<comment type="caution">
    <text evidence="18">The sequence shown here is derived from an EMBL/GenBank/DDBJ whole genome shotgun (WGS) entry which is preliminary data.</text>
</comment>
<evidence type="ECO:0000256" key="6">
    <source>
        <dbReference type="ARBA" id="ARBA00022801"/>
    </source>
</evidence>
<keyword evidence="8" id="KW-0521">NADP</keyword>
<dbReference type="CDD" id="cd00833">
    <property type="entry name" value="PKS"/>
    <property type="match status" value="1"/>
</dbReference>
<protein>
    <recommendedName>
        <fullName evidence="2">Fatty acid synthase</fullName>
        <ecNumber evidence="1">2.3.1.85</ecNumber>
    </recommendedName>
</protein>
<dbReference type="SUPFAM" id="SSF53901">
    <property type="entry name" value="Thiolase-like"/>
    <property type="match status" value="2"/>
</dbReference>
<proteinExistence type="inferred from homology"/>
<evidence type="ECO:0000256" key="7">
    <source>
        <dbReference type="ARBA" id="ARBA00022832"/>
    </source>
</evidence>
<keyword evidence="3" id="KW-0596">Phosphopantetheine</keyword>
<keyword evidence="9" id="KW-0560">Oxidoreductase</keyword>
<dbReference type="Pfam" id="PF16197">
    <property type="entry name" value="KAsynt_C_assoc"/>
    <property type="match status" value="1"/>
</dbReference>
<evidence type="ECO:0000256" key="10">
    <source>
        <dbReference type="ARBA" id="ARBA00023027"/>
    </source>
</evidence>
<evidence type="ECO:0000256" key="15">
    <source>
        <dbReference type="RuleBase" id="RU003694"/>
    </source>
</evidence>
<keyword evidence="10" id="KW-0520">NAD</keyword>
<dbReference type="InterPro" id="IPR014030">
    <property type="entry name" value="Ketoacyl_synth_N"/>
</dbReference>
<comment type="catalytic activity">
    <reaction evidence="14">
        <text>acetyl-CoA + n malonyl-CoA + 2n NADPH + 2n H(+) = a long-chain fatty acid + (n+1) CoA + n CO2 + 2n NADP(+).</text>
        <dbReference type="EC" id="2.3.1.85"/>
    </reaction>
</comment>
<dbReference type="InterPro" id="IPR016039">
    <property type="entry name" value="Thiolase-like"/>
</dbReference>
<dbReference type="Gene3D" id="3.40.47.10">
    <property type="match status" value="2"/>
</dbReference>
<evidence type="ECO:0000256" key="5">
    <source>
        <dbReference type="ARBA" id="ARBA00022679"/>
    </source>
</evidence>
<feature type="compositionally biased region" description="Polar residues" evidence="16">
    <location>
        <begin position="661"/>
        <end position="677"/>
    </location>
</feature>
<accession>A0ABQ9IPK6</accession>
<evidence type="ECO:0000256" key="3">
    <source>
        <dbReference type="ARBA" id="ARBA00022450"/>
    </source>
</evidence>
<dbReference type="InterPro" id="IPR020615">
    <property type="entry name" value="Thiolase_acyl_enz_int_AS"/>
</dbReference>
<evidence type="ECO:0000313" key="19">
    <source>
        <dbReference type="Proteomes" id="UP001159363"/>
    </source>
</evidence>
<evidence type="ECO:0000313" key="18">
    <source>
        <dbReference type="EMBL" id="KAJ8898149.1"/>
    </source>
</evidence>
<keyword evidence="4" id="KW-0444">Lipid biosynthesis</keyword>
<dbReference type="EMBL" id="JARBHB010000001">
    <property type="protein sequence ID" value="KAJ8898149.1"/>
    <property type="molecule type" value="Genomic_DNA"/>
</dbReference>
<dbReference type="InterPro" id="IPR050091">
    <property type="entry name" value="PKS_NRPS_Biosynth_Enz"/>
</dbReference>
<sequence length="692" mass="74491">METDDRIVISGIAGRLPESSNVEEFSEQLFSGVDLVTEDGRRWTPGLYGVTSRTGKLKTVSQFDASFFGVHSKQVDVMDPQTRMVVETSYESIVDAGKINMNQPQSIRGSRTGVFVGVSETESIDYWCSTQERVNGYGLVGCCRAMVANRVSYSLDLRGPSYSVSCACSSGIIALQQAFYAIQTDECDAAIVAGVNVCLNPVRSLEYQKVNKLSPSGFCKVFDESCFDPQLGPNPSKPLKLGRASQLYMPTSLGVVGWCAADLGCGRLRVGIPVSEEIWAALNIEVFRVFHITESPLHGGGGGGGSVAERLDCSPVTKANRVRSPAGPIPAFRKWEWCPAMPLVGDGYVQSEAIVTIFIQRSFNAKRSYATILSARTNADGYKIEGIISPSVEMQKKLIREVYSEAGIKPAEVSYVEANGTGVKKDDREEANAIAEIFCANRSSPLLVGSVKSNVGHTESASGLTALLKVLLSMEKETLPPNLHFHKPISGVPAFVDGRLKVVDKLTSWNGGLAAINSFGFGGSNVHVLLERNSKSKNTKSVENVMRIVTFSGRTEQGVCRSLEKIEKMPVNDEFINLLHSVHRTNIPGHNYRGFALLGAAAATKEVSSVLGHRCQVPAPTTTILDYLISGRDIASQHDDSHISHTAPLLDSGVHDAESTVGRSSSVCSRSEGNGSNDEGDVIGDSAANHLD</sequence>
<evidence type="ECO:0000259" key="17">
    <source>
        <dbReference type="PROSITE" id="PS52004"/>
    </source>
</evidence>
<dbReference type="Pfam" id="PF00109">
    <property type="entry name" value="ketoacyl-synt"/>
    <property type="match status" value="1"/>
</dbReference>
<evidence type="ECO:0000256" key="14">
    <source>
        <dbReference type="ARBA" id="ARBA00044883"/>
    </source>
</evidence>
<evidence type="ECO:0000256" key="12">
    <source>
        <dbReference type="ARBA" id="ARBA00023160"/>
    </source>
</evidence>
<evidence type="ECO:0000256" key="13">
    <source>
        <dbReference type="ARBA" id="ARBA00023268"/>
    </source>
</evidence>
<dbReference type="Pfam" id="PF02801">
    <property type="entry name" value="Ketoacyl-synt_C"/>
    <property type="match status" value="1"/>
</dbReference>
<dbReference type="PANTHER" id="PTHR43775:SF7">
    <property type="entry name" value="FATTY ACID SYNTHASE"/>
    <property type="match status" value="1"/>
</dbReference>
<dbReference type="PANTHER" id="PTHR43775">
    <property type="entry name" value="FATTY ACID SYNTHASE"/>
    <property type="match status" value="1"/>
</dbReference>
<evidence type="ECO:0000256" key="11">
    <source>
        <dbReference type="ARBA" id="ARBA00023098"/>
    </source>
</evidence>
<keyword evidence="12" id="KW-0275">Fatty acid biosynthesis</keyword>
<reference evidence="18 19" key="1">
    <citation type="submission" date="2023-02" db="EMBL/GenBank/DDBJ databases">
        <title>LHISI_Scaffold_Assembly.</title>
        <authorList>
            <person name="Stuart O.P."/>
            <person name="Cleave R."/>
            <person name="Magrath M.J.L."/>
            <person name="Mikheyev A.S."/>
        </authorList>
    </citation>
    <scope>NUCLEOTIDE SEQUENCE [LARGE SCALE GENOMIC DNA]</scope>
    <source>
        <strain evidence="18">Daus_M_001</strain>
        <tissue evidence="18">Leg muscle</tissue>
    </source>
</reference>
<evidence type="ECO:0000256" key="1">
    <source>
        <dbReference type="ARBA" id="ARBA00012873"/>
    </source>
</evidence>
<keyword evidence="13" id="KW-0511">Multifunctional enzyme</keyword>
<keyword evidence="7" id="KW-0276">Fatty acid metabolism</keyword>
<evidence type="ECO:0000256" key="16">
    <source>
        <dbReference type="SAM" id="MobiDB-lite"/>
    </source>
</evidence>
<dbReference type="PROSITE" id="PS00606">
    <property type="entry name" value="KS3_1"/>
    <property type="match status" value="1"/>
</dbReference>
<dbReference type="EC" id="2.3.1.85" evidence="1"/>
<evidence type="ECO:0000256" key="4">
    <source>
        <dbReference type="ARBA" id="ARBA00022516"/>
    </source>
</evidence>
<dbReference type="PROSITE" id="PS52004">
    <property type="entry name" value="KS3_2"/>
    <property type="match status" value="1"/>
</dbReference>
<dbReference type="InterPro" id="IPR014031">
    <property type="entry name" value="Ketoacyl_synth_C"/>
</dbReference>
<keyword evidence="6" id="KW-0378">Hydrolase</keyword>
<dbReference type="PROSITE" id="PS00098">
    <property type="entry name" value="THIOLASE_1"/>
    <property type="match status" value="1"/>
</dbReference>
<name>A0ABQ9IPK6_9NEOP</name>
<gene>
    <name evidence="18" type="ORF">PR048_003509</name>
</gene>
<keyword evidence="19" id="KW-1185">Reference proteome</keyword>
<dbReference type="InterPro" id="IPR032821">
    <property type="entry name" value="PKS_assoc"/>
</dbReference>
<keyword evidence="11" id="KW-0443">Lipid metabolism</keyword>
<dbReference type="Gene3D" id="3.30.70.3290">
    <property type="match status" value="1"/>
</dbReference>
<dbReference type="InterPro" id="IPR020841">
    <property type="entry name" value="PKS_Beta-ketoAc_synthase_dom"/>
</dbReference>
<organism evidence="18 19">
    <name type="scientific">Dryococelus australis</name>
    <dbReference type="NCBI Taxonomy" id="614101"/>
    <lineage>
        <taxon>Eukaryota</taxon>
        <taxon>Metazoa</taxon>
        <taxon>Ecdysozoa</taxon>
        <taxon>Arthropoda</taxon>
        <taxon>Hexapoda</taxon>
        <taxon>Insecta</taxon>
        <taxon>Pterygota</taxon>
        <taxon>Neoptera</taxon>
        <taxon>Polyneoptera</taxon>
        <taxon>Phasmatodea</taxon>
        <taxon>Verophasmatodea</taxon>
        <taxon>Anareolatae</taxon>
        <taxon>Phasmatidae</taxon>
        <taxon>Eurycanthinae</taxon>
        <taxon>Dryococelus</taxon>
    </lineage>
</organism>